<keyword evidence="3" id="KW-0285">Flavoprotein</keyword>
<dbReference type="Gene3D" id="3.50.50.60">
    <property type="entry name" value="FAD/NAD(P)-binding domain"/>
    <property type="match status" value="2"/>
</dbReference>
<evidence type="ECO:0000256" key="6">
    <source>
        <dbReference type="SAM" id="MobiDB-lite"/>
    </source>
</evidence>
<dbReference type="AlphaFoldDB" id="A0A2T8FEQ6"/>
<accession>A0A2T8FEQ6</accession>
<dbReference type="GO" id="GO:0006103">
    <property type="term" value="P:2-oxoglutarate metabolic process"/>
    <property type="evidence" value="ECO:0007669"/>
    <property type="project" value="TreeGrafter"/>
</dbReference>
<keyword evidence="5" id="KW-0520">NAD</keyword>
<evidence type="ECO:0000256" key="4">
    <source>
        <dbReference type="ARBA" id="ARBA00022827"/>
    </source>
</evidence>
<comment type="similarity">
    <text evidence="2">Belongs to the class-I pyridine nucleotide-disulfide oxidoreductase family.</text>
</comment>
<dbReference type="InterPro" id="IPR004099">
    <property type="entry name" value="Pyr_nucl-diS_OxRdtase_dimer"/>
</dbReference>
<dbReference type="GO" id="GO:0004148">
    <property type="term" value="F:dihydrolipoyl dehydrogenase (NADH) activity"/>
    <property type="evidence" value="ECO:0007669"/>
    <property type="project" value="TreeGrafter"/>
</dbReference>
<dbReference type="PRINTS" id="PR00411">
    <property type="entry name" value="PNDRDTASEI"/>
</dbReference>
<dbReference type="Pfam" id="PF02852">
    <property type="entry name" value="Pyr_redox_dim"/>
    <property type="match status" value="1"/>
</dbReference>
<dbReference type="RefSeq" id="WP_116570321.1">
    <property type="nucleotide sequence ID" value="NZ_QDGZ01000001.1"/>
</dbReference>
<dbReference type="InterPro" id="IPR023753">
    <property type="entry name" value="FAD/NAD-binding_dom"/>
</dbReference>
<evidence type="ECO:0000259" key="8">
    <source>
        <dbReference type="Pfam" id="PF07992"/>
    </source>
</evidence>
<evidence type="ECO:0000259" key="7">
    <source>
        <dbReference type="Pfam" id="PF02852"/>
    </source>
</evidence>
<keyword evidence="4" id="KW-0274">FAD</keyword>
<organism evidence="9 10">
    <name type="scientific">Nocardioides gansuensis</name>
    <dbReference type="NCBI Taxonomy" id="2138300"/>
    <lineage>
        <taxon>Bacteria</taxon>
        <taxon>Bacillati</taxon>
        <taxon>Actinomycetota</taxon>
        <taxon>Actinomycetes</taxon>
        <taxon>Propionibacteriales</taxon>
        <taxon>Nocardioidaceae</taxon>
        <taxon>Nocardioides</taxon>
    </lineage>
</organism>
<comment type="caution">
    <text evidence="9">The sequence shown here is derived from an EMBL/GenBank/DDBJ whole genome shotgun (WGS) entry which is preliminary data.</text>
</comment>
<dbReference type="EMBL" id="QDGZ01000001">
    <property type="protein sequence ID" value="PVG84193.1"/>
    <property type="molecule type" value="Genomic_DNA"/>
</dbReference>
<proteinExistence type="inferred from homology"/>
<dbReference type="InterPro" id="IPR050151">
    <property type="entry name" value="Class-I_Pyr_Nuc-Dis_Oxidored"/>
</dbReference>
<name>A0A2T8FEQ6_9ACTN</name>
<dbReference type="OrthoDB" id="4763248at2"/>
<dbReference type="SUPFAM" id="SSF51905">
    <property type="entry name" value="FAD/NAD(P)-binding domain"/>
    <property type="match status" value="1"/>
</dbReference>
<dbReference type="PANTHER" id="PTHR22912">
    <property type="entry name" value="DISULFIDE OXIDOREDUCTASE"/>
    <property type="match status" value="1"/>
</dbReference>
<dbReference type="Pfam" id="PF07992">
    <property type="entry name" value="Pyr_redox_2"/>
    <property type="match status" value="1"/>
</dbReference>
<comment type="cofactor">
    <cofactor evidence="1">
        <name>FAD</name>
        <dbReference type="ChEBI" id="CHEBI:57692"/>
    </cofactor>
</comment>
<dbReference type="Gene3D" id="3.30.390.30">
    <property type="match status" value="1"/>
</dbReference>
<feature type="region of interest" description="Disordered" evidence="6">
    <location>
        <begin position="237"/>
        <end position="258"/>
    </location>
</feature>
<dbReference type="InterPro" id="IPR016156">
    <property type="entry name" value="FAD/NAD-linked_Rdtase_dimer_sf"/>
</dbReference>
<evidence type="ECO:0000256" key="5">
    <source>
        <dbReference type="ARBA" id="ARBA00023027"/>
    </source>
</evidence>
<keyword evidence="10" id="KW-1185">Reference proteome</keyword>
<dbReference type="PANTHER" id="PTHR22912:SF151">
    <property type="entry name" value="DIHYDROLIPOYL DEHYDROGENASE, MITOCHONDRIAL"/>
    <property type="match status" value="1"/>
</dbReference>
<feature type="domain" description="Pyridine nucleotide-disulphide oxidoreductase dimerisation" evidence="7">
    <location>
        <begin position="340"/>
        <end position="441"/>
    </location>
</feature>
<dbReference type="GO" id="GO:0050660">
    <property type="term" value="F:flavin adenine dinucleotide binding"/>
    <property type="evidence" value="ECO:0007669"/>
    <property type="project" value="TreeGrafter"/>
</dbReference>
<evidence type="ECO:0000313" key="9">
    <source>
        <dbReference type="EMBL" id="PVG84193.1"/>
    </source>
</evidence>
<gene>
    <name evidence="9" type="ORF">DDE18_00685</name>
</gene>
<evidence type="ECO:0000256" key="2">
    <source>
        <dbReference type="ARBA" id="ARBA00007532"/>
    </source>
</evidence>
<evidence type="ECO:0000313" key="10">
    <source>
        <dbReference type="Proteomes" id="UP000246018"/>
    </source>
</evidence>
<protein>
    <submittedName>
        <fullName evidence="9">Pyridine nucleotide-disulfide oxidoreductase</fullName>
    </submittedName>
</protein>
<dbReference type="PRINTS" id="PR00368">
    <property type="entry name" value="FADPNR"/>
</dbReference>
<evidence type="ECO:0000256" key="1">
    <source>
        <dbReference type="ARBA" id="ARBA00001974"/>
    </source>
</evidence>
<dbReference type="Proteomes" id="UP000246018">
    <property type="component" value="Unassembled WGS sequence"/>
</dbReference>
<reference evidence="9 10" key="1">
    <citation type="submission" date="2018-04" db="EMBL/GenBank/DDBJ databases">
        <title>Genome of Nocardioides gansuensis WSJ-1.</title>
        <authorList>
            <person name="Wu S."/>
            <person name="Wang G."/>
        </authorList>
    </citation>
    <scope>NUCLEOTIDE SEQUENCE [LARGE SCALE GENOMIC DNA]</scope>
    <source>
        <strain evidence="9 10">WSJ-1</strain>
    </source>
</reference>
<dbReference type="InterPro" id="IPR036188">
    <property type="entry name" value="FAD/NAD-bd_sf"/>
</dbReference>
<evidence type="ECO:0000256" key="3">
    <source>
        <dbReference type="ARBA" id="ARBA00022630"/>
    </source>
</evidence>
<dbReference type="SUPFAM" id="SSF55424">
    <property type="entry name" value="FAD/NAD-linked reductases, dimerisation (C-terminal) domain"/>
    <property type="match status" value="1"/>
</dbReference>
<feature type="domain" description="FAD/NAD(P)-binding" evidence="8">
    <location>
        <begin position="4"/>
        <end position="286"/>
    </location>
</feature>
<sequence length="447" mass="46321">MDEFDVIVIGGGPAGENAAQYAVQGTDRTAAIVEAELLGGECSYWACMPSKALLRPLDVRRTARHLEGVTDPDVDVAGLLARRDVWVSRYSDSGQVSWAEGAGLTVVRGRGRLAGKREVEVVSGAETRLLRAREAVVIATGSVAVVPDELAAVAPWTSRDATGVKEVPPSLAIVGGGVVASEAAQWMADLGCRVTVLVRGDRLLGRTEPFAGELVAEGLRSAGVDVRLGVSVTSASRDQAAGAPELGRPHGGPVTLTLSDGSTLEVAEVLAATGRRPATDELGLDEVGDPLPDWLHTVGDASGEAPLTHWGKYQARQAGALIQARARGESPPSPPETVPVPQVVFTDPQVAAVGLRADEAGPGATVLDADLSGVAGASLLRDDLSGQVRLVVEDGLLVGATFVGPEVAELVHAATVAIVGRVPVEVLRHAVPSYPTASEIWLRLLEQ</sequence>